<evidence type="ECO:0000256" key="8">
    <source>
        <dbReference type="SAM" id="MobiDB-lite"/>
    </source>
</evidence>
<dbReference type="AlphaFoldDB" id="A0A7J5TU18"/>
<comment type="similarity">
    <text evidence="7">Belongs to the TonB-dependent receptor family.</text>
</comment>
<dbReference type="InterPro" id="IPR023996">
    <property type="entry name" value="TonB-dep_OMP_SusC/RagA"/>
</dbReference>
<evidence type="ECO:0000256" key="7">
    <source>
        <dbReference type="PROSITE-ProRule" id="PRU01360"/>
    </source>
</evidence>
<evidence type="ECO:0000256" key="6">
    <source>
        <dbReference type="ARBA" id="ARBA00023237"/>
    </source>
</evidence>
<evidence type="ECO:0000313" key="11">
    <source>
        <dbReference type="Proteomes" id="UP000488299"/>
    </source>
</evidence>
<dbReference type="Gene3D" id="2.170.130.10">
    <property type="entry name" value="TonB-dependent receptor, plug domain"/>
    <property type="match status" value="1"/>
</dbReference>
<evidence type="ECO:0000256" key="4">
    <source>
        <dbReference type="ARBA" id="ARBA00022692"/>
    </source>
</evidence>
<evidence type="ECO:0000313" key="10">
    <source>
        <dbReference type="EMBL" id="KAB7727361.1"/>
    </source>
</evidence>
<dbReference type="RefSeq" id="WP_152126437.1">
    <property type="nucleotide sequence ID" value="NZ_WELI01000011.1"/>
</dbReference>
<evidence type="ECO:0000256" key="5">
    <source>
        <dbReference type="ARBA" id="ARBA00023136"/>
    </source>
</evidence>
<sequence length="1113" mass="121853">MIKRLSTVVLLGFIAGGQPGTAQVLAKAPQATGRSAFQADREARQQLALVLGALKDRYKVDILFFDRMVEGQTVSSDQVNYNLPLEENLKRILKPAGLDYKKSRSGAYVIIGRRASAKETSQLNPSGSGLPESPLTTPAQAEPVGETPRPTLARTEAAERPLTGTVVDEKGESLPGVSVTVKGTQRGTTTDAKGLYRLSIPETGETVLVFSYVGYVTQERVVGNQSTVDITMQADTRALEEVVVVGYGTQKKSDLTGSVVAIGKERLTQLPNTNIAQALQGSIPGLQINNNDGGAEQNDVSIIVRGRSSISASNAPLIILDGVPYTGGISDINPTDIASIDVLKDASAAAIYGSRGSNGVIIVTTKQGSKGKLSINYDGFYGTQTIANRPDLLTGAEFYAFKKGRANAPNTSMTPSEEAVFQSGQFADWYALATRPGWRSQHSLAVSGGNDKATFYIGGTYLNVGGIAKNDDYRRYTLRPNFDVRVTPWLTFSSNSQLSFQDRSGLPADFSGQQGANFMNPLTTPFNPDGTLTVYAWPEYNLAANPLAPTLARNINNVYRIFTTNSLKVDLPFVPGLSYKINTGVEFQTDVRRTYYGRNTRTGFENKGQATNFNGQQRNFTVENILTYSRTFGNHSVNLTGLYSSQSADEEQQQVVGVGFPNDVLTNFQMNTATLLTPTSSYSKQNLESQMLRLNYSYDGRYLLTLTARRDGYSGFGAGRKYGTFPSVAVGWNLAREPFMSNVPFLTNLKLRASYGLNGNQAVSPYQALATLATRSYITTSGAVLPGYVPSRLANEELGWESTRSLNLGLDFGMLGNRIQGSIDVYQKNTQDLLLNRIISSVQGFNRIIQNIGKTANKGIELAVTSTNLNRNGFTWTTNTNGSYNINRIVDLYGDGRDDQANGWFIGKPVRTIFDLQYDGIFRSPDEVAASPQKTALPGYVRIKDANNDGKIDAADRTFQGNQDPLYLYGLTNTFSYKGFSLMVFVQGVASIVKENPLVQDAVFIDVRRNTTRKDWWTPQNPNAGHWANDANANLLNINIYEDASFARLKDISLAYQLPATLVRRLKMNNLRFYVSGRNLATFTRYEGLDPEISNQLDIPLQREILFGINLSL</sequence>
<dbReference type="NCBIfam" id="TIGR04057">
    <property type="entry name" value="SusC_RagA_signa"/>
    <property type="match status" value="1"/>
</dbReference>
<keyword evidence="3 7" id="KW-1134">Transmembrane beta strand</keyword>
<feature type="domain" description="TonB-dependent receptor plug" evidence="9">
    <location>
        <begin position="252"/>
        <end position="360"/>
    </location>
</feature>
<accession>A0A7J5TU18</accession>
<keyword evidence="6 7" id="KW-0998">Cell outer membrane</keyword>
<dbReference type="Gene3D" id="2.60.40.1120">
    <property type="entry name" value="Carboxypeptidase-like, regulatory domain"/>
    <property type="match status" value="1"/>
</dbReference>
<evidence type="ECO:0000256" key="1">
    <source>
        <dbReference type="ARBA" id="ARBA00004571"/>
    </source>
</evidence>
<evidence type="ECO:0000259" key="9">
    <source>
        <dbReference type="Pfam" id="PF07715"/>
    </source>
</evidence>
<dbReference type="SUPFAM" id="SSF56935">
    <property type="entry name" value="Porins"/>
    <property type="match status" value="1"/>
</dbReference>
<name>A0A7J5TU18_9BACT</name>
<keyword evidence="5 7" id="KW-0472">Membrane</keyword>
<proteinExistence type="inferred from homology"/>
<protein>
    <submittedName>
        <fullName evidence="10">SusC/RagA family TonB-linked outer membrane protein</fullName>
    </submittedName>
</protein>
<feature type="region of interest" description="Disordered" evidence="8">
    <location>
        <begin position="119"/>
        <end position="179"/>
    </location>
</feature>
<dbReference type="InterPro" id="IPR036942">
    <property type="entry name" value="Beta-barrel_TonB_sf"/>
</dbReference>
<dbReference type="GO" id="GO:0009279">
    <property type="term" value="C:cell outer membrane"/>
    <property type="evidence" value="ECO:0007669"/>
    <property type="project" value="UniProtKB-SubCell"/>
</dbReference>
<keyword evidence="11" id="KW-1185">Reference proteome</keyword>
<dbReference type="Gene3D" id="2.40.170.20">
    <property type="entry name" value="TonB-dependent receptor, beta-barrel domain"/>
    <property type="match status" value="1"/>
</dbReference>
<comment type="subcellular location">
    <subcellularLocation>
        <location evidence="1 7">Cell outer membrane</location>
        <topology evidence="1 7">Multi-pass membrane protein</topology>
    </subcellularLocation>
</comment>
<evidence type="ECO:0000256" key="3">
    <source>
        <dbReference type="ARBA" id="ARBA00022452"/>
    </source>
</evidence>
<dbReference type="InterPro" id="IPR008969">
    <property type="entry name" value="CarboxyPept-like_regulatory"/>
</dbReference>
<evidence type="ECO:0000256" key="2">
    <source>
        <dbReference type="ARBA" id="ARBA00022448"/>
    </source>
</evidence>
<dbReference type="SUPFAM" id="SSF49464">
    <property type="entry name" value="Carboxypeptidase regulatory domain-like"/>
    <property type="match status" value="1"/>
</dbReference>
<organism evidence="10 11">
    <name type="scientific">Rudanella paleaurantiibacter</name>
    <dbReference type="NCBI Taxonomy" id="2614655"/>
    <lineage>
        <taxon>Bacteria</taxon>
        <taxon>Pseudomonadati</taxon>
        <taxon>Bacteroidota</taxon>
        <taxon>Cytophagia</taxon>
        <taxon>Cytophagales</taxon>
        <taxon>Cytophagaceae</taxon>
        <taxon>Rudanella</taxon>
    </lineage>
</organism>
<dbReference type="InterPro" id="IPR023997">
    <property type="entry name" value="TonB-dep_OMP_SusC/RagA_CS"/>
</dbReference>
<gene>
    <name evidence="10" type="ORF">F5984_22315</name>
</gene>
<dbReference type="EMBL" id="WELI01000011">
    <property type="protein sequence ID" value="KAB7727361.1"/>
    <property type="molecule type" value="Genomic_DNA"/>
</dbReference>
<dbReference type="InterPro" id="IPR037066">
    <property type="entry name" value="Plug_dom_sf"/>
</dbReference>
<reference evidence="10 11" key="1">
    <citation type="submission" date="2019-10" db="EMBL/GenBank/DDBJ databases">
        <title>Rudanella paleaurantiibacter sp. nov., isolated from sludge.</title>
        <authorList>
            <person name="Xu S.Q."/>
        </authorList>
    </citation>
    <scope>NUCLEOTIDE SEQUENCE [LARGE SCALE GENOMIC DNA]</scope>
    <source>
        <strain evidence="10 11">HX-22-17</strain>
    </source>
</reference>
<keyword evidence="2 7" id="KW-0813">Transport</keyword>
<comment type="caution">
    <text evidence="10">The sequence shown here is derived from an EMBL/GenBank/DDBJ whole genome shotgun (WGS) entry which is preliminary data.</text>
</comment>
<dbReference type="Pfam" id="PF07715">
    <property type="entry name" value="Plug"/>
    <property type="match status" value="1"/>
</dbReference>
<keyword evidence="4 7" id="KW-0812">Transmembrane</keyword>
<dbReference type="Gene3D" id="3.55.50.30">
    <property type="match status" value="1"/>
</dbReference>
<dbReference type="PROSITE" id="PS52016">
    <property type="entry name" value="TONB_DEPENDENT_REC_3"/>
    <property type="match status" value="1"/>
</dbReference>
<dbReference type="NCBIfam" id="TIGR04056">
    <property type="entry name" value="OMP_RagA_SusC"/>
    <property type="match status" value="1"/>
</dbReference>
<dbReference type="InterPro" id="IPR012910">
    <property type="entry name" value="Plug_dom"/>
</dbReference>
<dbReference type="Pfam" id="PF13715">
    <property type="entry name" value="CarbopepD_reg_2"/>
    <property type="match status" value="1"/>
</dbReference>
<dbReference type="InterPro" id="IPR039426">
    <property type="entry name" value="TonB-dep_rcpt-like"/>
</dbReference>
<dbReference type="Proteomes" id="UP000488299">
    <property type="component" value="Unassembled WGS sequence"/>
</dbReference>